<dbReference type="HOGENOM" id="CLU_136720_0_0_0"/>
<evidence type="ECO:0000313" key="2">
    <source>
        <dbReference type="Proteomes" id="UP000006844"/>
    </source>
</evidence>
<dbReference type="KEGG" id="tsa:AciPR4_3755"/>
<protein>
    <submittedName>
        <fullName evidence="1">Uncharacterized protein</fullName>
    </submittedName>
</protein>
<dbReference type="EMBL" id="CP002467">
    <property type="protein sequence ID" value="ADV84504.1"/>
    <property type="molecule type" value="Genomic_DNA"/>
</dbReference>
<dbReference type="eggNOG" id="ENOG5032SZZ">
    <property type="taxonomic scope" value="Bacteria"/>
</dbReference>
<dbReference type="AlphaFoldDB" id="E8V189"/>
<sequence>MISHKYLKHHFVEHIPEQLELGLLYISIPYATAAHSCCCGCGEEVVTPFTPTDWRMTFDGDTVSLKPSIGNWSLPCRSHYVISRGSVIEALPWTKDEIRGEHHRDKTAKKEFYEHRVYEPVPPHVQSPRLSEAVKPSLWVQAWRWIRERG</sequence>
<accession>E8V189</accession>
<reference evidence="1 2" key="1">
    <citation type="journal article" date="2012" name="Stand. Genomic Sci.">
        <title>Complete genome sequence of Terriglobus saanensis type strain SP1PR4(T), an Acidobacteria from tundra soil.</title>
        <authorList>
            <person name="Rawat S.R."/>
            <person name="Mannisto M.K."/>
            <person name="Starovoytov V."/>
            <person name="Goodwin L."/>
            <person name="Nolan M."/>
            <person name="Hauser L."/>
            <person name="Land M."/>
            <person name="Davenport K.W."/>
            <person name="Woyke T."/>
            <person name="Haggblom M.M."/>
        </authorList>
    </citation>
    <scope>NUCLEOTIDE SEQUENCE</scope>
    <source>
        <strain evidence="2">ATCC BAA-1853 / DSM 23119 / SP1PR4</strain>
    </source>
</reference>
<dbReference type="RefSeq" id="WP_013570234.1">
    <property type="nucleotide sequence ID" value="NC_014963.1"/>
</dbReference>
<evidence type="ECO:0000313" key="1">
    <source>
        <dbReference type="EMBL" id="ADV84504.1"/>
    </source>
</evidence>
<gene>
    <name evidence="1" type="ordered locus">AciPR4_3755</name>
</gene>
<dbReference type="STRING" id="401053.AciPR4_3755"/>
<dbReference type="Proteomes" id="UP000006844">
    <property type="component" value="Chromosome"/>
</dbReference>
<name>E8V189_TERSS</name>
<proteinExistence type="predicted"/>
<dbReference type="Pfam" id="PF20137">
    <property type="entry name" value="BubE"/>
    <property type="match status" value="1"/>
</dbReference>
<organism evidence="1 2">
    <name type="scientific">Terriglobus saanensis (strain ATCC BAA-1853 / DSM 23119 / SP1PR4)</name>
    <dbReference type="NCBI Taxonomy" id="401053"/>
    <lineage>
        <taxon>Bacteria</taxon>
        <taxon>Pseudomonadati</taxon>
        <taxon>Acidobacteriota</taxon>
        <taxon>Terriglobia</taxon>
        <taxon>Terriglobales</taxon>
        <taxon>Acidobacteriaceae</taxon>
        <taxon>Terriglobus</taxon>
    </lineage>
</organism>
<dbReference type="InterPro" id="IPR045384">
    <property type="entry name" value="DUF6527"/>
</dbReference>
<keyword evidence="2" id="KW-1185">Reference proteome</keyword>